<dbReference type="Pfam" id="PF03099">
    <property type="entry name" value="BPL_LplA_LipB"/>
    <property type="match status" value="1"/>
</dbReference>
<dbReference type="Gene3D" id="2.30.30.100">
    <property type="match status" value="1"/>
</dbReference>
<dbReference type="InterPro" id="IPR004143">
    <property type="entry name" value="BPL_LPL_catalytic"/>
</dbReference>
<dbReference type="AlphaFoldDB" id="A0A6I4SP51"/>
<dbReference type="OrthoDB" id="9807064at2"/>
<evidence type="ECO:0000256" key="1">
    <source>
        <dbReference type="ARBA" id="ARBA00022598"/>
    </source>
</evidence>
<dbReference type="GO" id="GO:0004077">
    <property type="term" value="F:biotin--[biotin carboxyl-carrier protein] ligase activity"/>
    <property type="evidence" value="ECO:0007669"/>
    <property type="project" value="UniProtKB-EC"/>
</dbReference>
<dbReference type="PROSITE" id="PS51733">
    <property type="entry name" value="BPL_LPL_CATALYTIC"/>
    <property type="match status" value="1"/>
</dbReference>
<dbReference type="PANTHER" id="PTHR12835">
    <property type="entry name" value="BIOTIN PROTEIN LIGASE"/>
    <property type="match status" value="1"/>
</dbReference>
<dbReference type="PANTHER" id="PTHR12835:SF5">
    <property type="entry name" value="BIOTIN--PROTEIN LIGASE"/>
    <property type="match status" value="1"/>
</dbReference>
<dbReference type="EMBL" id="WTYS01000001">
    <property type="protein sequence ID" value="MXO56910.1"/>
    <property type="molecule type" value="Genomic_DNA"/>
</dbReference>
<protein>
    <recommendedName>
        <fullName evidence="3">biotin--[biotin carboxyl-carrier protein] ligase</fullName>
        <ecNumber evidence="3">6.3.4.15</ecNumber>
    </recommendedName>
</protein>
<evidence type="ECO:0000256" key="3">
    <source>
        <dbReference type="ARBA" id="ARBA00024227"/>
    </source>
</evidence>
<comment type="caution">
    <text evidence="6">The sequence shown here is derived from an EMBL/GenBank/DDBJ whole genome shotgun (WGS) entry which is preliminary data.</text>
</comment>
<accession>A0A6I4SP51</accession>
<dbReference type="InterPro" id="IPR045864">
    <property type="entry name" value="aa-tRNA-synth_II/BPL/LPL"/>
</dbReference>
<dbReference type="EC" id="6.3.4.15" evidence="3"/>
<evidence type="ECO:0000313" key="6">
    <source>
        <dbReference type="EMBL" id="MXO56910.1"/>
    </source>
</evidence>
<sequence>MIEFVQETGSTNSDLLARLAGGEHLHEGQWLVADRQIAGRGRQGRDWFDGSGNFMGSTVVHCAPSDPPAATLALLAGLALYETCLPLCPDPSLLKLKWPNDLLLGRAKLAGILLEAQGASVVVGIGVNLAAAPELPDRATTALSRIGPVPARDHFAERLSTQFATELGRWRTYGLETVLRRWMGAALPLGTPLSVHDADKKSQTGQFAGLAEDGSLLLRLEDDTIRVIHAGDVMLA</sequence>
<proteinExistence type="predicted"/>
<evidence type="ECO:0000256" key="2">
    <source>
        <dbReference type="ARBA" id="ARBA00023267"/>
    </source>
</evidence>
<keyword evidence="1 6" id="KW-0436">Ligase</keyword>
<keyword evidence="2" id="KW-0092">Biotin</keyword>
<dbReference type="SUPFAM" id="SSF55681">
    <property type="entry name" value="Class II aaRS and biotin synthetases"/>
    <property type="match status" value="1"/>
</dbReference>
<evidence type="ECO:0000256" key="4">
    <source>
        <dbReference type="ARBA" id="ARBA00047846"/>
    </source>
</evidence>
<reference evidence="6 7" key="1">
    <citation type="submission" date="2019-12" db="EMBL/GenBank/DDBJ databases">
        <title>Genomic-based taxomic classification of the family Erythrobacteraceae.</title>
        <authorList>
            <person name="Xu L."/>
        </authorList>
    </citation>
    <scope>NUCLEOTIDE SEQUENCE [LARGE SCALE GENOMIC DNA]</scope>
    <source>
        <strain evidence="6 7">JCM 17802</strain>
    </source>
</reference>
<dbReference type="Proteomes" id="UP000468943">
    <property type="component" value="Unassembled WGS sequence"/>
</dbReference>
<evidence type="ECO:0000259" key="5">
    <source>
        <dbReference type="PROSITE" id="PS51733"/>
    </source>
</evidence>
<dbReference type="InterPro" id="IPR004408">
    <property type="entry name" value="Biotin_CoA_COase_ligase"/>
</dbReference>
<dbReference type="RefSeq" id="WP_160598050.1">
    <property type="nucleotide sequence ID" value="NZ_WTYS01000001.1"/>
</dbReference>
<comment type="catalytic activity">
    <reaction evidence="4">
        <text>biotin + L-lysyl-[protein] + ATP = N(6)-biotinyl-L-lysyl-[protein] + AMP + diphosphate + H(+)</text>
        <dbReference type="Rhea" id="RHEA:11756"/>
        <dbReference type="Rhea" id="RHEA-COMP:9752"/>
        <dbReference type="Rhea" id="RHEA-COMP:10505"/>
        <dbReference type="ChEBI" id="CHEBI:15378"/>
        <dbReference type="ChEBI" id="CHEBI:29969"/>
        <dbReference type="ChEBI" id="CHEBI:30616"/>
        <dbReference type="ChEBI" id="CHEBI:33019"/>
        <dbReference type="ChEBI" id="CHEBI:57586"/>
        <dbReference type="ChEBI" id="CHEBI:83144"/>
        <dbReference type="ChEBI" id="CHEBI:456215"/>
        <dbReference type="EC" id="6.3.4.15"/>
    </reaction>
</comment>
<name>A0A6I4SP51_9SPHN</name>
<dbReference type="Pfam" id="PF02237">
    <property type="entry name" value="BPL_C"/>
    <property type="match status" value="1"/>
</dbReference>
<dbReference type="Gene3D" id="3.30.930.10">
    <property type="entry name" value="Bira Bifunctional Protein, Domain 2"/>
    <property type="match status" value="1"/>
</dbReference>
<gene>
    <name evidence="6" type="ORF">GRI36_08435</name>
</gene>
<dbReference type="GO" id="GO:0005737">
    <property type="term" value="C:cytoplasm"/>
    <property type="evidence" value="ECO:0007669"/>
    <property type="project" value="TreeGrafter"/>
</dbReference>
<dbReference type="CDD" id="cd16442">
    <property type="entry name" value="BPL"/>
    <property type="match status" value="1"/>
</dbReference>
<dbReference type="NCBIfam" id="TIGR00121">
    <property type="entry name" value="birA_ligase"/>
    <property type="match status" value="1"/>
</dbReference>
<feature type="domain" description="BPL/LPL catalytic" evidence="5">
    <location>
        <begin position="1"/>
        <end position="171"/>
    </location>
</feature>
<dbReference type="InterPro" id="IPR003142">
    <property type="entry name" value="BPL_C"/>
</dbReference>
<evidence type="ECO:0000313" key="7">
    <source>
        <dbReference type="Proteomes" id="UP000468943"/>
    </source>
</evidence>
<keyword evidence="7" id="KW-1185">Reference proteome</keyword>
<organism evidence="6 7">
    <name type="scientific">Pontixanthobacter gangjinensis</name>
    <dbReference type="NCBI Taxonomy" id="1028742"/>
    <lineage>
        <taxon>Bacteria</taxon>
        <taxon>Pseudomonadati</taxon>
        <taxon>Pseudomonadota</taxon>
        <taxon>Alphaproteobacteria</taxon>
        <taxon>Sphingomonadales</taxon>
        <taxon>Erythrobacteraceae</taxon>
        <taxon>Pontixanthobacter</taxon>
    </lineage>
</organism>